<dbReference type="AlphaFoldDB" id="A0A0C9YJL7"/>
<reference evidence="1 2" key="1">
    <citation type="submission" date="2014-04" db="EMBL/GenBank/DDBJ databases">
        <authorList>
            <consortium name="DOE Joint Genome Institute"/>
            <person name="Kuo A."/>
            <person name="Kohler A."/>
            <person name="Costa M.D."/>
            <person name="Nagy L.G."/>
            <person name="Floudas D."/>
            <person name="Copeland A."/>
            <person name="Barry K.W."/>
            <person name="Cichocki N."/>
            <person name="Veneault-Fourrey C."/>
            <person name="LaButti K."/>
            <person name="Lindquist E.A."/>
            <person name="Lipzen A."/>
            <person name="Lundell T."/>
            <person name="Morin E."/>
            <person name="Murat C."/>
            <person name="Sun H."/>
            <person name="Tunlid A."/>
            <person name="Henrissat B."/>
            <person name="Grigoriev I.V."/>
            <person name="Hibbett D.S."/>
            <person name="Martin F."/>
            <person name="Nordberg H.P."/>
            <person name="Cantor M.N."/>
            <person name="Hua S.X."/>
        </authorList>
    </citation>
    <scope>NUCLEOTIDE SEQUENCE [LARGE SCALE GENOMIC DNA]</scope>
    <source>
        <strain evidence="1 2">441</strain>
    </source>
</reference>
<dbReference type="HOGENOM" id="CLU_2655428_0_0_1"/>
<accession>A0A0C9YJL7</accession>
<reference evidence="2" key="2">
    <citation type="submission" date="2015-01" db="EMBL/GenBank/DDBJ databases">
        <title>Evolutionary Origins and Diversification of the Mycorrhizal Mutualists.</title>
        <authorList>
            <consortium name="DOE Joint Genome Institute"/>
            <consortium name="Mycorrhizal Genomics Consortium"/>
            <person name="Kohler A."/>
            <person name="Kuo A."/>
            <person name="Nagy L.G."/>
            <person name="Floudas D."/>
            <person name="Copeland A."/>
            <person name="Barry K.W."/>
            <person name="Cichocki N."/>
            <person name="Veneault-Fourrey C."/>
            <person name="LaButti K."/>
            <person name="Lindquist E.A."/>
            <person name="Lipzen A."/>
            <person name="Lundell T."/>
            <person name="Morin E."/>
            <person name="Murat C."/>
            <person name="Riley R."/>
            <person name="Ohm R."/>
            <person name="Sun H."/>
            <person name="Tunlid A."/>
            <person name="Henrissat B."/>
            <person name="Grigoriev I.V."/>
            <person name="Hibbett D.S."/>
            <person name="Martin F."/>
        </authorList>
    </citation>
    <scope>NUCLEOTIDE SEQUENCE [LARGE SCALE GENOMIC DNA]</scope>
    <source>
        <strain evidence="2">441</strain>
    </source>
</reference>
<protein>
    <submittedName>
        <fullName evidence="1">Unplaced genomic scaffold scaffold_26, whole genome shotgun sequence</fullName>
    </submittedName>
</protein>
<sequence>MLLVDCVNVSLQQMICWLRKPIGFAARSQSPSGRAETAVHRASQLRVDIEPEASDKQTCRNYFGRPMRGVKGGYNK</sequence>
<gene>
    <name evidence="1" type="ORF">PISMIDRAFT_677369</name>
</gene>
<dbReference type="OrthoDB" id="10473992at2759"/>
<evidence type="ECO:0000313" key="1">
    <source>
        <dbReference type="EMBL" id="KIK25135.1"/>
    </source>
</evidence>
<proteinExistence type="predicted"/>
<keyword evidence="2" id="KW-1185">Reference proteome</keyword>
<dbReference type="Proteomes" id="UP000054018">
    <property type="component" value="Unassembled WGS sequence"/>
</dbReference>
<evidence type="ECO:0000313" key="2">
    <source>
        <dbReference type="Proteomes" id="UP000054018"/>
    </source>
</evidence>
<dbReference type="EMBL" id="KN833710">
    <property type="protein sequence ID" value="KIK25135.1"/>
    <property type="molecule type" value="Genomic_DNA"/>
</dbReference>
<name>A0A0C9YJL7_9AGAM</name>
<organism evidence="1 2">
    <name type="scientific">Pisolithus microcarpus 441</name>
    <dbReference type="NCBI Taxonomy" id="765257"/>
    <lineage>
        <taxon>Eukaryota</taxon>
        <taxon>Fungi</taxon>
        <taxon>Dikarya</taxon>
        <taxon>Basidiomycota</taxon>
        <taxon>Agaricomycotina</taxon>
        <taxon>Agaricomycetes</taxon>
        <taxon>Agaricomycetidae</taxon>
        <taxon>Boletales</taxon>
        <taxon>Sclerodermatineae</taxon>
        <taxon>Pisolithaceae</taxon>
        <taxon>Pisolithus</taxon>
    </lineage>
</organism>